<feature type="compositionally biased region" description="Polar residues" evidence="2">
    <location>
        <begin position="757"/>
        <end position="767"/>
    </location>
</feature>
<feature type="compositionally biased region" description="Polar residues" evidence="2">
    <location>
        <begin position="790"/>
        <end position="808"/>
    </location>
</feature>
<dbReference type="SMART" id="SM00233">
    <property type="entry name" value="PH"/>
    <property type="match status" value="1"/>
</dbReference>
<dbReference type="InterPro" id="IPR035899">
    <property type="entry name" value="DBL_dom_sf"/>
</dbReference>
<feature type="region of interest" description="Disordered" evidence="2">
    <location>
        <begin position="1328"/>
        <end position="1418"/>
    </location>
</feature>
<feature type="compositionally biased region" description="Polar residues" evidence="2">
    <location>
        <begin position="2235"/>
        <end position="2247"/>
    </location>
</feature>
<dbReference type="PROSITE" id="PS50003">
    <property type="entry name" value="PH_DOMAIN"/>
    <property type="match status" value="1"/>
</dbReference>
<dbReference type="Gene3D" id="1.20.900.10">
    <property type="entry name" value="Dbl homology (DH) domain"/>
    <property type="match status" value="1"/>
</dbReference>
<dbReference type="InterPro" id="IPR001849">
    <property type="entry name" value="PH_domain"/>
</dbReference>
<evidence type="ECO:0000256" key="1">
    <source>
        <dbReference type="ARBA" id="ARBA00022553"/>
    </source>
</evidence>
<feature type="compositionally biased region" description="Polar residues" evidence="2">
    <location>
        <begin position="1570"/>
        <end position="1583"/>
    </location>
</feature>
<feature type="region of interest" description="Disordered" evidence="2">
    <location>
        <begin position="1438"/>
        <end position="1457"/>
    </location>
</feature>
<feature type="compositionally biased region" description="Low complexity" evidence="2">
    <location>
        <begin position="624"/>
        <end position="636"/>
    </location>
</feature>
<feature type="compositionally biased region" description="Polar residues" evidence="2">
    <location>
        <begin position="1664"/>
        <end position="1680"/>
    </location>
</feature>
<reference evidence="5" key="4">
    <citation type="submission" date="2025-09" db="UniProtKB">
        <authorList>
            <consortium name="Ensembl"/>
        </authorList>
    </citation>
    <scope>IDENTIFICATION</scope>
    <source>
        <strain evidence="5">HSOK</strain>
    </source>
</reference>
<feature type="compositionally biased region" description="Low complexity" evidence="2">
    <location>
        <begin position="1996"/>
        <end position="2020"/>
    </location>
</feature>
<feature type="compositionally biased region" description="Polar residues" evidence="2">
    <location>
        <begin position="2125"/>
        <end position="2135"/>
    </location>
</feature>
<reference evidence="5 6" key="2">
    <citation type="submission" date="2017-04" db="EMBL/GenBank/DDBJ databases">
        <title>CpG methylation of centromeres and impact of large insertions on vertebrate speciation.</title>
        <authorList>
            <person name="Ichikawa K."/>
            <person name="Yoshimura J."/>
            <person name="Morishita S."/>
        </authorList>
    </citation>
    <scope>NUCLEOTIDE SEQUENCE</scope>
    <source>
        <strain evidence="5 6">HSOK</strain>
    </source>
</reference>
<feature type="compositionally biased region" description="Pro residues" evidence="2">
    <location>
        <begin position="1685"/>
        <end position="1698"/>
    </location>
</feature>
<feature type="region of interest" description="Disordered" evidence="2">
    <location>
        <begin position="1170"/>
        <end position="1256"/>
    </location>
</feature>
<dbReference type="InterPro" id="IPR043324">
    <property type="entry name" value="PH_PLEKHG1_G2_G3"/>
</dbReference>
<organism evidence="5 6">
    <name type="scientific">Oryzias latipes</name>
    <name type="common">Japanese rice fish</name>
    <name type="synonym">Japanese killifish</name>
    <dbReference type="NCBI Taxonomy" id="8090"/>
    <lineage>
        <taxon>Eukaryota</taxon>
        <taxon>Metazoa</taxon>
        <taxon>Chordata</taxon>
        <taxon>Craniata</taxon>
        <taxon>Vertebrata</taxon>
        <taxon>Euteleostomi</taxon>
        <taxon>Actinopterygii</taxon>
        <taxon>Neopterygii</taxon>
        <taxon>Teleostei</taxon>
        <taxon>Neoteleostei</taxon>
        <taxon>Acanthomorphata</taxon>
        <taxon>Ovalentaria</taxon>
        <taxon>Atherinomorphae</taxon>
        <taxon>Beloniformes</taxon>
        <taxon>Adrianichthyidae</taxon>
        <taxon>Oryziinae</taxon>
        <taxon>Oryzias</taxon>
    </lineage>
</organism>
<dbReference type="GO" id="GO:0005829">
    <property type="term" value="C:cytosol"/>
    <property type="evidence" value="ECO:0007669"/>
    <property type="project" value="UniProtKB-ARBA"/>
</dbReference>
<evidence type="ECO:0000313" key="5">
    <source>
        <dbReference type="Ensembl" id="ENSORLP00015028250.1"/>
    </source>
</evidence>
<feature type="compositionally biased region" description="Polar residues" evidence="2">
    <location>
        <begin position="1195"/>
        <end position="1204"/>
    </location>
</feature>
<reference key="1">
    <citation type="journal article" date="2007" name="Nature">
        <title>The medaka draft genome and insights into vertebrate genome evolution.</title>
        <authorList>
            <person name="Kasahara M."/>
            <person name="Naruse K."/>
            <person name="Sasaki S."/>
            <person name="Nakatani Y."/>
            <person name="Qu W."/>
            <person name="Ahsan B."/>
            <person name="Yamada T."/>
            <person name="Nagayasu Y."/>
            <person name="Doi K."/>
            <person name="Kasai Y."/>
            <person name="Jindo T."/>
            <person name="Kobayashi D."/>
            <person name="Shimada A."/>
            <person name="Toyoda A."/>
            <person name="Kuroki Y."/>
            <person name="Fujiyama A."/>
            <person name="Sasaki T."/>
            <person name="Shimizu A."/>
            <person name="Asakawa S."/>
            <person name="Shimizu N."/>
            <person name="Hashimoto S."/>
            <person name="Yang J."/>
            <person name="Lee Y."/>
            <person name="Matsushima K."/>
            <person name="Sugano S."/>
            <person name="Sakaizumi M."/>
            <person name="Narita T."/>
            <person name="Ohishi K."/>
            <person name="Haga S."/>
            <person name="Ohta F."/>
            <person name="Nomoto H."/>
            <person name="Nogata K."/>
            <person name="Morishita T."/>
            <person name="Endo T."/>
            <person name="Shin-I T."/>
            <person name="Takeda H."/>
            <person name="Morishita S."/>
            <person name="Kohara Y."/>
        </authorList>
    </citation>
    <scope>NUCLEOTIDE SEQUENCE [LARGE SCALE GENOMIC DNA]</scope>
    <source>
        <strain>Hd-rR</strain>
    </source>
</reference>
<feature type="region of interest" description="Disordered" evidence="2">
    <location>
        <begin position="695"/>
        <end position="847"/>
    </location>
</feature>
<dbReference type="SUPFAM" id="SSF48065">
    <property type="entry name" value="DBL homology domain (DH-domain)"/>
    <property type="match status" value="1"/>
</dbReference>
<name>A0A3P9J7I9_ORYLA</name>
<feature type="compositionally biased region" description="Polar residues" evidence="2">
    <location>
        <begin position="1010"/>
        <end position="1029"/>
    </location>
</feature>
<dbReference type="SUPFAM" id="SSF50729">
    <property type="entry name" value="PH domain-like"/>
    <property type="match status" value="1"/>
</dbReference>
<reference evidence="5" key="3">
    <citation type="submission" date="2025-08" db="UniProtKB">
        <authorList>
            <consortium name="Ensembl"/>
        </authorList>
    </citation>
    <scope>IDENTIFICATION</scope>
    <source>
        <strain evidence="5">HSOK</strain>
    </source>
</reference>
<feature type="compositionally biased region" description="Basic and acidic residues" evidence="2">
    <location>
        <begin position="999"/>
        <end position="1008"/>
    </location>
</feature>
<feature type="region of interest" description="Disordered" evidence="2">
    <location>
        <begin position="1921"/>
        <end position="1944"/>
    </location>
</feature>
<dbReference type="Proteomes" id="UP000265200">
    <property type="component" value="Chromosome 13"/>
</dbReference>
<feature type="compositionally biased region" description="Low complexity" evidence="2">
    <location>
        <begin position="1699"/>
        <end position="1719"/>
    </location>
</feature>
<dbReference type="SMART" id="SM00325">
    <property type="entry name" value="RhoGEF"/>
    <property type="match status" value="1"/>
</dbReference>
<feature type="region of interest" description="Disordered" evidence="2">
    <location>
        <begin position="1987"/>
        <end position="2175"/>
    </location>
</feature>
<dbReference type="Ensembl" id="ENSORLT00015031584.1">
    <property type="protein sequence ID" value="ENSORLP00015028250.1"/>
    <property type="gene ID" value="ENSORLG00015010781.1"/>
</dbReference>
<accession>A0A3P9J7I9</accession>
<dbReference type="PANTHER" id="PTHR45924:SF3">
    <property type="entry name" value="PLECKSTRIN HOMOLOGY DOMAIN-CONTAINING FAMILY G MEMBER 2"/>
    <property type="match status" value="1"/>
</dbReference>
<feature type="compositionally biased region" description="Acidic residues" evidence="2">
    <location>
        <begin position="862"/>
        <end position="876"/>
    </location>
</feature>
<feature type="region of interest" description="Disordered" evidence="2">
    <location>
        <begin position="2189"/>
        <end position="2247"/>
    </location>
</feature>
<sequence>MRRGVRGQKAEKRAGTCTRPACCGTEVSTSCDIITMPEGSRRGSHKLPSSTAAKRPSSVSSLSGIVGRMMSSGDRGASSSSCTSVNTVCSDSERPASLVLSSSTSSVSLQDASHSSSSSSSSSSSLPYGAVPTYNVSSSSSSSSTPKRNGSDISLDLTPLVTPHGAGVPGGGGAGVTTVTGGSQAPNGHAASPAVAMAAPSPRPLSRLERVILEIVETEQAYVRDLKSIVEDYLGCIIDCGALGLKPEQVSSLFCNIEDIYEFNSDLLEDLERRPDAAAIAECFVERNESFDIYTLYCMNYPNSVAVLKECMKNETLVRFFQERQTTLNHSLPLETYLLKPVQRILKYHLLLQELSKHFDKNDPGYEVVEDAIVTMTAVAWYINDMKRKQEHAVRLQEIESLLVNWTGPNLSGFGELVLEGSFKVQRVKKERAFFLFDKMLLITKKRLEQFVYSTHIFCCHLMLVEALKDPLCFKVSDRTIPKQQHVVQAKNQEEKRLWVYYLKRLIVENHPASLPQKARQVLGDSFCQTPQFNQDNLKNSRTSPRPDDFHGYHRGRRQSEPQELLLYTPEKSRKSLPLLLEGNLPCRRTRRQSAPAKDIEAAFQSNVLQQAGSEGELHHTERLGSAGSSSTLASSVIEVEPDKEEQGQLAGSHQGEEKEDEEDFSPLSPPPTLSITEEILEFINQSRAREGLAAIPCSSAKPSEDEPQSDQTNFTCPLPPVAFCTEQGLDPPHQQEALETETENRPMEDEKDTAEVQDNSGLSAQTETRRTEGEAPKGEEGGESHGDPPTTSNLPPYTGVDSKTQIISSREEVSVEAASPQSLDLLHPPMQTCLPPKRGSNASKKDKRIIEKIRNYYETAAEADEEDALEEEEMTEGLSRRRNSFTQIPSGLVKESVSRFSTGGQQGEPESRPLYHFSPASLPPHAESHEEVEKPAISEDPPESEVFDGTQEEEIQTQTDQNQPSSPDREETEIQDQSGLNRSTEKRDEGTSGVEGKTNIKSEKEESLCVSTQNQNHNEGQNHLQYQDLTDKHESSKTEPNQDQTEPSLAVSCQNNDNLKAQSLGTKAREPTDPSNSLEGRIKVGRWSRHSRIVTANRALFEGMASDVTGIGLFEVNPVADPVLIENSERILNKVQTLARMYSAKASTMKVPLHQKRGSSVQNQSWVSARLSGPPLQNQNPRQTEPMDMDRSDSTPGVWTVSETKVDHEEITPEPTDQSRPALVRTHTQDQSQRGVQENPEIHQKMNPPESQTDGKFRSIDLQISSSMNKSSHFSFSFLDSQQKLLAALEPPPATHSTRAQTNADCLCAGTKERVCGVSCSSAEDLQTSTTAGEPPSSLMSPQCLSSSQTESTFQLRDPPEGQGSRCSTGNRTSPAGLDHRSPEFRDYSAAAARPLVDPGPQKNEALENDDGQSIYPIKESWTSGNILTQATHTDWSSSACITPHPPAKEEANESLKVDLAAVRQDKKVPDSAGSSSAGDPSGGTETEKSAQNLQPAEDRSAQLRRAEIRELLHPPSHVTSDPSQPHWLKATETVQDSDEPDEAPSPWAVIGASDSIQPHPPSVDCLPTFTSQRPTDLPTTLSRRASSDRWSAADCDHRRTPDRSSGSPFSPQTSNPLGRSSETAASPNPSAFKSNLPQHSSSSSSSSSVRAPPCSSPFRGLSASSPTPRPLVSTTSKALSCLSPPPSSSVRSPPPSYSSSVRSPSSTSFPSPTPSSPISAFTRSLAASCISQSISQSMAKTGSSLQEAPPITQSPSSTPHLRRRSPSPRLPPSQRGTSTPWFTPLGSRDEAGSSLQPPCPPLSPSPCRRSPSPSSSLVYPQRLGSSPSPRPSFLHPRSDSSNHNNNNNMVGCYSPKASLSNGMFGVTASPTHNPPPSPSFNRVARPFSASEPSSRVPSPSALPCPVSFHRLCSPPPQHNYSSPLANKPPHPRSCRVGGPSPSGLTLELPGTCSASPVLGHSCVSPRILSPPPIGVSVWTNNVAAPQPRNPRIASPSFSSDGSLFPPFSSSPSRSESCPPAGPVLRRSFSSTLADRPSSPVRSPSSGLRRSWADSGRRSYGPTGSSRAPFDQQDPSDGSSVSGLPSCLSPRAGLQSAPSPSRFTPQRGILGGQHFPGVLWSDVQELSSKCSGTEQLERSSPTPTTAAPSASSPQTPASPAPSDGEWGDPELEEGSCRSQLICAYVARPPPEHSPLFSSSGMTSPAPVHQTGGLQRPPQVHMTPRSPSSPPRSGTLPTATKQGNQRASYATTVNLQIAGSGRITSYSSAQVSLTQTLQGGAGSGGPAPGQSIRRVSINGLLPGPQS</sequence>
<feature type="domain" description="PH" evidence="3">
    <location>
        <begin position="410"/>
        <end position="508"/>
    </location>
</feature>
<feature type="compositionally biased region" description="Basic and acidic residues" evidence="2">
    <location>
        <begin position="927"/>
        <end position="938"/>
    </location>
</feature>
<dbReference type="InterPro" id="IPR000219">
    <property type="entry name" value="DH_dom"/>
</dbReference>
<evidence type="ECO:0000259" key="3">
    <source>
        <dbReference type="PROSITE" id="PS50003"/>
    </source>
</evidence>
<feature type="region of interest" description="Disordered" evidence="2">
    <location>
        <begin position="1739"/>
        <end position="1856"/>
    </location>
</feature>
<evidence type="ECO:0000256" key="2">
    <source>
        <dbReference type="SAM" id="MobiDB-lite"/>
    </source>
</evidence>
<feature type="region of interest" description="Disordered" evidence="2">
    <location>
        <begin position="2277"/>
        <end position="2306"/>
    </location>
</feature>
<keyword evidence="1" id="KW-0597">Phosphoprotein</keyword>
<dbReference type="Gene3D" id="2.30.29.30">
    <property type="entry name" value="Pleckstrin-homology domain (PH domain)/Phosphotyrosine-binding domain (PTB)"/>
    <property type="match status" value="1"/>
</dbReference>
<feature type="compositionally biased region" description="Polar residues" evidence="2">
    <location>
        <begin position="1039"/>
        <end position="1066"/>
    </location>
</feature>
<dbReference type="CDD" id="cd13243">
    <property type="entry name" value="PH_PLEKHG1_G2_G3"/>
    <property type="match status" value="1"/>
</dbReference>
<feature type="compositionally biased region" description="Basic and acidic residues" evidence="2">
    <location>
        <begin position="768"/>
        <end position="787"/>
    </location>
</feature>
<dbReference type="Pfam" id="PF00621">
    <property type="entry name" value="RhoGEF"/>
    <property type="match status" value="1"/>
</dbReference>
<feature type="region of interest" description="Disordered" evidence="2">
    <location>
        <begin position="1464"/>
        <end position="1719"/>
    </location>
</feature>
<evidence type="ECO:0000313" key="6">
    <source>
        <dbReference type="Proteomes" id="UP000265200"/>
    </source>
</evidence>
<dbReference type="InterPro" id="IPR055251">
    <property type="entry name" value="SOS1_NGEF_PH"/>
</dbReference>
<feature type="region of interest" description="Disordered" evidence="2">
    <location>
        <begin position="613"/>
        <end position="682"/>
    </location>
</feature>
<dbReference type="InterPro" id="IPR011993">
    <property type="entry name" value="PH-like_dom_sf"/>
</dbReference>
<feature type="compositionally biased region" description="Basic and acidic residues" evidence="2">
    <location>
        <begin position="1498"/>
        <end position="1514"/>
    </location>
</feature>
<protein>
    <submittedName>
        <fullName evidence="5">Pleckstrin homology domain containing, family G (with RhoGef domain) member 2</fullName>
    </submittedName>
</protein>
<evidence type="ECO:0000259" key="4">
    <source>
        <dbReference type="PROSITE" id="PS50010"/>
    </source>
</evidence>
<feature type="region of interest" description="Disordered" evidence="2">
    <location>
        <begin position="533"/>
        <end position="569"/>
    </location>
</feature>
<feature type="region of interest" description="Disordered" evidence="2">
    <location>
        <begin position="106"/>
        <end position="190"/>
    </location>
</feature>
<dbReference type="CDD" id="cd00160">
    <property type="entry name" value="RhoGEF"/>
    <property type="match status" value="1"/>
</dbReference>
<feature type="compositionally biased region" description="Acidic residues" evidence="2">
    <location>
        <begin position="941"/>
        <end position="956"/>
    </location>
</feature>
<dbReference type="PANTHER" id="PTHR45924">
    <property type="entry name" value="FI17866P1"/>
    <property type="match status" value="1"/>
</dbReference>
<feature type="compositionally biased region" description="Polar residues" evidence="2">
    <location>
        <begin position="1366"/>
        <end position="1375"/>
    </location>
</feature>
<dbReference type="PROSITE" id="PS50010">
    <property type="entry name" value="DH_2"/>
    <property type="match status" value="1"/>
</dbReference>
<feature type="compositionally biased region" description="Low complexity" evidence="2">
    <location>
        <begin position="106"/>
        <end position="125"/>
    </location>
</feature>
<feature type="compositionally biased region" description="Basic and acidic residues" evidence="2">
    <location>
        <begin position="1448"/>
        <end position="1457"/>
    </location>
</feature>
<feature type="compositionally biased region" description="Low complexity" evidence="2">
    <location>
        <begin position="1807"/>
        <end position="1818"/>
    </location>
</feature>
<dbReference type="GO" id="GO:0005085">
    <property type="term" value="F:guanyl-nucleotide exchange factor activity"/>
    <property type="evidence" value="ECO:0007669"/>
    <property type="project" value="InterPro"/>
</dbReference>
<feature type="compositionally biased region" description="Low complexity" evidence="2">
    <location>
        <begin position="1336"/>
        <end position="1350"/>
    </location>
</feature>
<feature type="compositionally biased region" description="Low complexity" evidence="2">
    <location>
        <begin position="67"/>
        <end position="86"/>
    </location>
</feature>
<dbReference type="Pfam" id="PF22697">
    <property type="entry name" value="SOS1_NGEF_PH"/>
    <property type="match status" value="1"/>
</dbReference>
<feature type="compositionally biased region" description="Low complexity" evidence="2">
    <location>
        <begin position="2140"/>
        <end position="2163"/>
    </location>
</feature>
<feature type="domain" description="DH" evidence="4">
    <location>
        <begin position="207"/>
        <end position="386"/>
    </location>
</feature>
<feature type="region of interest" description="Disordered" evidence="2">
    <location>
        <begin position="35"/>
        <end position="86"/>
    </location>
</feature>
<feature type="compositionally biased region" description="Polar residues" evidence="2">
    <location>
        <begin position="2074"/>
        <end position="2084"/>
    </location>
</feature>
<feature type="compositionally biased region" description="Polar residues" evidence="2">
    <location>
        <begin position="1605"/>
        <end position="1641"/>
    </location>
</feature>
<feature type="compositionally biased region" description="Polar residues" evidence="2">
    <location>
        <begin position="533"/>
        <end position="544"/>
    </location>
</feature>
<feature type="compositionally biased region" description="Low complexity" evidence="2">
    <location>
        <begin position="1472"/>
        <end position="1485"/>
    </location>
</feature>
<feature type="region of interest" description="Disordered" evidence="2">
    <location>
        <begin position="862"/>
        <end position="1082"/>
    </location>
</feature>
<feature type="compositionally biased region" description="Polar residues" evidence="2">
    <location>
        <begin position="47"/>
        <end position="63"/>
    </location>
</feature>
<dbReference type="FunFam" id="1.20.900.10:FF:000019">
    <property type="entry name" value="Pleckstrin homology domain-containing family G member 1"/>
    <property type="match status" value="1"/>
</dbReference>
<feature type="compositionally biased region" description="Basic and acidic residues" evidence="2">
    <location>
        <begin position="1379"/>
        <end position="1388"/>
    </location>
</feature>
<feature type="compositionally biased region" description="Low complexity" evidence="2">
    <location>
        <begin position="2037"/>
        <end position="2051"/>
    </location>
</feature>
<feature type="compositionally biased region" description="Low complexity" evidence="2">
    <location>
        <begin position="1584"/>
        <end position="1595"/>
    </location>
</feature>
<proteinExistence type="predicted"/>